<gene>
    <name evidence="6" type="ORF">CARN2_0151</name>
</gene>
<dbReference type="PANTHER" id="PTHR37482">
    <property type="entry name" value="OUTER MEMBRANE PROTEIN ASSEMBLY FACTOR BAME"/>
    <property type="match status" value="1"/>
</dbReference>
<dbReference type="InterPro" id="IPR026592">
    <property type="entry name" value="BamE"/>
</dbReference>
<dbReference type="PANTHER" id="PTHR37482:SF1">
    <property type="entry name" value="OUTER MEMBRANE PROTEIN ASSEMBLY FACTOR BAME"/>
    <property type="match status" value="1"/>
</dbReference>
<dbReference type="GO" id="GO:1990063">
    <property type="term" value="C:Bam protein complex"/>
    <property type="evidence" value="ECO:0007669"/>
    <property type="project" value="TreeGrafter"/>
</dbReference>
<dbReference type="InterPro" id="IPR007450">
    <property type="entry name" value="BamE_dom"/>
</dbReference>
<protein>
    <submittedName>
        <fullName evidence="6">Putative Small protein A (TmRNA-binding) SmpA</fullName>
    </submittedName>
</protein>
<organism evidence="6">
    <name type="scientific">mine drainage metagenome</name>
    <dbReference type="NCBI Taxonomy" id="410659"/>
    <lineage>
        <taxon>unclassified sequences</taxon>
        <taxon>metagenomes</taxon>
        <taxon>ecological metagenomes</taxon>
    </lineage>
</organism>
<dbReference type="Gene3D" id="3.30.1450.10">
    <property type="match status" value="1"/>
</dbReference>
<evidence type="ECO:0000256" key="1">
    <source>
        <dbReference type="ARBA" id="ARBA00022729"/>
    </source>
</evidence>
<dbReference type="EMBL" id="CABM01000065">
    <property type="protein sequence ID" value="CBH98977.1"/>
    <property type="molecule type" value="Genomic_DNA"/>
</dbReference>
<feature type="domain" description="Outer membrane protein assembly factor BamE" evidence="5">
    <location>
        <begin position="57"/>
        <end position="122"/>
    </location>
</feature>
<dbReference type="GO" id="GO:0051205">
    <property type="term" value="P:protein insertion into membrane"/>
    <property type="evidence" value="ECO:0007669"/>
    <property type="project" value="TreeGrafter"/>
</dbReference>
<dbReference type="InterPro" id="IPR037873">
    <property type="entry name" value="BamE-like"/>
</dbReference>
<dbReference type="HAMAP" id="MF_00925">
    <property type="entry name" value="OM_assembly_BamE"/>
    <property type="match status" value="1"/>
</dbReference>
<sequence>MHVPRTRLAHHASSALRLGFLAVILPAALGLGACSNLTQQHDLTSIFKPYRIDVIQGNFVSKEMAEELKPGMSKDEVRAILGTPLLQDIFHADRWEYVFSLRQGYQAPIVRRYTVFFDKDGKMIRADGDPLPSENQFVAQINALRSTGSKPKELTEAQLQAEIAAAQKELAERHPVAAASSAQGPLQVVAPAAEISKLEALAPPTSAAPLASPATPASAASSAQ</sequence>
<evidence type="ECO:0000256" key="3">
    <source>
        <dbReference type="ARBA" id="ARBA00023237"/>
    </source>
</evidence>
<keyword evidence="1" id="KW-0732">Signal</keyword>
<dbReference type="PROSITE" id="PS51257">
    <property type="entry name" value="PROKAR_LIPOPROTEIN"/>
    <property type="match status" value="1"/>
</dbReference>
<comment type="caution">
    <text evidence="6">The sequence shown here is derived from an EMBL/GenBank/DDBJ whole genome shotgun (WGS) entry which is preliminary data.</text>
</comment>
<evidence type="ECO:0000259" key="5">
    <source>
        <dbReference type="Pfam" id="PF04355"/>
    </source>
</evidence>
<evidence type="ECO:0000313" key="6">
    <source>
        <dbReference type="EMBL" id="CBH98977.1"/>
    </source>
</evidence>
<feature type="region of interest" description="Disordered" evidence="4">
    <location>
        <begin position="205"/>
        <end position="224"/>
    </location>
</feature>
<proteinExistence type="inferred from homology"/>
<dbReference type="GO" id="GO:0030674">
    <property type="term" value="F:protein-macromolecule adaptor activity"/>
    <property type="evidence" value="ECO:0007669"/>
    <property type="project" value="TreeGrafter"/>
</dbReference>
<keyword evidence="3" id="KW-0998">Cell outer membrane</keyword>
<evidence type="ECO:0000256" key="2">
    <source>
        <dbReference type="ARBA" id="ARBA00023136"/>
    </source>
</evidence>
<name>E6PVM0_9ZZZZ</name>
<dbReference type="AlphaFoldDB" id="E6PVM0"/>
<accession>E6PVM0</accession>
<dbReference type="GO" id="GO:0043165">
    <property type="term" value="P:Gram-negative-bacterium-type cell outer membrane assembly"/>
    <property type="evidence" value="ECO:0007669"/>
    <property type="project" value="TreeGrafter"/>
</dbReference>
<dbReference type="Pfam" id="PF04355">
    <property type="entry name" value="BamE"/>
    <property type="match status" value="1"/>
</dbReference>
<keyword evidence="2" id="KW-0472">Membrane</keyword>
<reference evidence="6" key="1">
    <citation type="submission" date="2009-10" db="EMBL/GenBank/DDBJ databases">
        <title>Diversity of trophic interactions inside an arsenic-rich microbial ecosystem.</title>
        <authorList>
            <person name="Bertin P.N."/>
            <person name="Heinrich-Salmeron A."/>
            <person name="Pelletier E."/>
            <person name="Goulhen-Chollet F."/>
            <person name="Arsene-Ploetze F."/>
            <person name="Gallien S."/>
            <person name="Calteau A."/>
            <person name="Vallenet D."/>
            <person name="Casiot C."/>
            <person name="Chane-Woon-Ming B."/>
            <person name="Giloteaux L."/>
            <person name="Barakat M."/>
            <person name="Bonnefoy V."/>
            <person name="Bruneel O."/>
            <person name="Chandler M."/>
            <person name="Cleiss J."/>
            <person name="Duran R."/>
            <person name="Elbaz-Poulichet F."/>
            <person name="Fonknechten N."/>
            <person name="Lauga B."/>
            <person name="Mornico D."/>
            <person name="Ortet P."/>
            <person name="Schaeffer C."/>
            <person name="Siguier P."/>
            <person name="Alexander Thil Smith A."/>
            <person name="Van Dorsselaer A."/>
            <person name="Weissenbach J."/>
            <person name="Medigue C."/>
            <person name="Le Paslier D."/>
        </authorList>
    </citation>
    <scope>NUCLEOTIDE SEQUENCE</scope>
</reference>
<evidence type="ECO:0000256" key="4">
    <source>
        <dbReference type="SAM" id="MobiDB-lite"/>
    </source>
</evidence>